<evidence type="ECO:0008006" key="4">
    <source>
        <dbReference type="Google" id="ProtNLM"/>
    </source>
</evidence>
<evidence type="ECO:0000313" key="2">
    <source>
        <dbReference type="EMBL" id="MFC5628910.1"/>
    </source>
</evidence>
<name>A0ABW0U7Z5_9BACI</name>
<keyword evidence="3" id="KW-1185">Reference proteome</keyword>
<dbReference type="RefSeq" id="WP_270896574.1">
    <property type="nucleotide sequence ID" value="NZ_JBHSPF010000039.1"/>
</dbReference>
<proteinExistence type="predicted"/>
<protein>
    <recommendedName>
        <fullName evidence="4">ABC transporter permease</fullName>
    </recommendedName>
</protein>
<feature type="transmembrane region" description="Helical" evidence="1">
    <location>
        <begin position="182"/>
        <end position="201"/>
    </location>
</feature>
<reference evidence="3" key="1">
    <citation type="journal article" date="2019" name="Int. J. Syst. Evol. Microbiol.">
        <title>The Global Catalogue of Microorganisms (GCM) 10K type strain sequencing project: providing services to taxonomists for standard genome sequencing and annotation.</title>
        <authorList>
            <consortium name="The Broad Institute Genomics Platform"/>
            <consortium name="The Broad Institute Genome Sequencing Center for Infectious Disease"/>
            <person name="Wu L."/>
            <person name="Ma J."/>
        </authorList>
    </citation>
    <scope>NUCLEOTIDE SEQUENCE [LARGE SCALE GENOMIC DNA]</scope>
    <source>
        <strain evidence="3">CGMCC 1.15790</strain>
    </source>
</reference>
<keyword evidence="1" id="KW-0812">Transmembrane</keyword>
<evidence type="ECO:0000313" key="3">
    <source>
        <dbReference type="Proteomes" id="UP001596143"/>
    </source>
</evidence>
<gene>
    <name evidence="2" type="ORF">ACFPTR_08495</name>
</gene>
<dbReference type="Proteomes" id="UP001596143">
    <property type="component" value="Unassembled WGS sequence"/>
</dbReference>
<feature type="transmembrane region" description="Helical" evidence="1">
    <location>
        <begin position="149"/>
        <end position="175"/>
    </location>
</feature>
<feature type="transmembrane region" description="Helical" evidence="1">
    <location>
        <begin position="53"/>
        <end position="79"/>
    </location>
</feature>
<comment type="caution">
    <text evidence="2">The sequence shown here is derived from an EMBL/GenBank/DDBJ whole genome shotgun (WGS) entry which is preliminary data.</text>
</comment>
<feature type="transmembrane region" description="Helical" evidence="1">
    <location>
        <begin position="12"/>
        <end position="33"/>
    </location>
</feature>
<evidence type="ECO:0000256" key="1">
    <source>
        <dbReference type="SAM" id="Phobius"/>
    </source>
</evidence>
<feature type="transmembrane region" description="Helical" evidence="1">
    <location>
        <begin position="233"/>
        <end position="256"/>
    </location>
</feature>
<keyword evidence="1" id="KW-0472">Membrane</keyword>
<dbReference type="EMBL" id="JBHSPF010000039">
    <property type="protein sequence ID" value="MFC5628910.1"/>
    <property type="molecule type" value="Genomic_DNA"/>
</dbReference>
<accession>A0ABW0U7Z5</accession>
<feature type="transmembrane region" description="Helical" evidence="1">
    <location>
        <begin position="106"/>
        <end position="129"/>
    </location>
</feature>
<organism evidence="2 3">
    <name type="scientific">Aliibacillus thermotolerans</name>
    <dbReference type="NCBI Taxonomy" id="1834418"/>
    <lineage>
        <taxon>Bacteria</taxon>
        <taxon>Bacillati</taxon>
        <taxon>Bacillota</taxon>
        <taxon>Bacilli</taxon>
        <taxon>Bacillales</taxon>
        <taxon>Bacillaceae</taxon>
        <taxon>Aliibacillus</taxon>
    </lineage>
</organism>
<sequence length="262" mass="29776">MNSWISLVKKEFLLTRAIFIAAIVFIFVVWGFSYVLDYLRIGEANVEINESAFAGPMMLILMTGGVFMHVFYMPIYIIISMQKELNTFHLWLHTPQPMIKLLSAKLMSGLLCMVISLFINGTIALSLVILHIPEEFMPSFWNTVSSIGLFGGALIGSSVYFGLYVLLYVAIYLLLRGKIGKWTWPVIIGLFMLMNWIFSIVEKMNWHQALMEWGTITINIEAEMLAPIFPMDISAGFLLVHLLFALVLFAIATFLIDRKAEV</sequence>
<keyword evidence="1" id="KW-1133">Transmembrane helix</keyword>